<dbReference type="Proteomes" id="UP000809789">
    <property type="component" value="Unassembled WGS sequence"/>
</dbReference>
<sequence length="235" mass="26376">MSATSKSESKPTGVFRFLDLPAELRFMIYHQLYPKNSTIMIVRARNRPMKEHRVRNHPSYSDLGRINSSLILLSKQINKEVIPTIIGGSIFSFDSATVMMRFAISISSNIGYLKKVDLGSAYPSTVKRAIGHLARARNLSELKIINDHLGSEICASLLPWFTKQGMVIKKAGRSAVQGELDRFMRIIKFDIHCPPCRSWYRTDCGVPGCSCECHTEMHAKMSILKKGPGDMLGLE</sequence>
<proteinExistence type="predicted"/>
<reference evidence="1" key="1">
    <citation type="submission" date="2021-07" db="EMBL/GenBank/DDBJ databases">
        <title>Elsinoe batatas strain:CRI-CJ2 Genome sequencing and assembly.</title>
        <authorList>
            <person name="Huang L."/>
        </authorList>
    </citation>
    <scope>NUCLEOTIDE SEQUENCE</scope>
    <source>
        <strain evidence="1">CRI-CJ2</strain>
    </source>
</reference>
<organism evidence="1 2">
    <name type="scientific">Elsinoe batatas</name>
    <dbReference type="NCBI Taxonomy" id="2601811"/>
    <lineage>
        <taxon>Eukaryota</taxon>
        <taxon>Fungi</taxon>
        <taxon>Dikarya</taxon>
        <taxon>Ascomycota</taxon>
        <taxon>Pezizomycotina</taxon>
        <taxon>Dothideomycetes</taxon>
        <taxon>Dothideomycetidae</taxon>
        <taxon>Myriangiales</taxon>
        <taxon>Elsinoaceae</taxon>
        <taxon>Elsinoe</taxon>
    </lineage>
</organism>
<dbReference type="OrthoDB" id="5272396at2759"/>
<dbReference type="AlphaFoldDB" id="A0A8K0KUU2"/>
<dbReference type="EMBL" id="JAESVG020000010">
    <property type="protein sequence ID" value="KAG8623043.1"/>
    <property type="molecule type" value="Genomic_DNA"/>
</dbReference>
<name>A0A8K0KUU2_9PEZI</name>
<dbReference type="PANTHER" id="PTHR42085:SF8">
    <property type="entry name" value="F-BOX DOMAIN-CONTAINING PROTEIN"/>
    <property type="match status" value="1"/>
</dbReference>
<dbReference type="InterPro" id="IPR038883">
    <property type="entry name" value="AN11006-like"/>
</dbReference>
<evidence type="ECO:0000313" key="1">
    <source>
        <dbReference type="EMBL" id="KAG8623043.1"/>
    </source>
</evidence>
<protein>
    <recommendedName>
        <fullName evidence="3">F-box domain-containing protein</fullName>
    </recommendedName>
</protein>
<evidence type="ECO:0000313" key="2">
    <source>
        <dbReference type="Proteomes" id="UP000809789"/>
    </source>
</evidence>
<comment type="caution">
    <text evidence="1">The sequence shown here is derived from an EMBL/GenBank/DDBJ whole genome shotgun (WGS) entry which is preliminary data.</text>
</comment>
<gene>
    <name evidence="1" type="ORF">KVT40_008019</name>
</gene>
<accession>A0A8K0KUU2</accession>
<evidence type="ECO:0008006" key="3">
    <source>
        <dbReference type="Google" id="ProtNLM"/>
    </source>
</evidence>
<keyword evidence="2" id="KW-1185">Reference proteome</keyword>
<dbReference type="PANTHER" id="PTHR42085">
    <property type="entry name" value="F-BOX DOMAIN-CONTAINING PROTEIN"/>
    <property type="match status" value="1"/>
</dbReference>